<accession>A0A1I7M5K7</accession>
<dbReference type="RefSeq" id="WP_093561251.1">
    <property type="nucleotide sequence ID" value="NZ_FPBO01000060.1"/>
</dbReference>
<dbReference type="InterPro" id="IPR022205">
    <property type="entry name" value="DUF3732"/>
</dbReference>
<keyword evidence="2" id="KW-1185">Reference proteome</keyword>
<dbReference type="EMBL" id="FPBO01000060">
    <property type="protein sequence ID" value="SFV17176.1"/>
    <property type="molecule type" value="Genomic_DNA"/>
</dbReference>
<dbReference type="Gene3D" id="3.40.50.300">
    <property type="entry name" value="P-loop containing nucleotide triphosphate hydrolases"/>
    <property type="match status" value="1"/>
</dbReference>
<dbReference type="Pfam" id="PF12532">
    <property type="entry name" value="DUF3732"/>
    <property type="match status" value="1"/>
</dbReference>
<dbReference type="AlphaFoldDB" id="A0A1I7M5K7"/>
<evidence type="ECO:0008006" key="3">
    <source>
        <dbReference type="Google" id="ProtNLM"/>
    </source>
</evidence>
<dbReference type="Proteomes" id="UP000199391">
    <property type="component" value="Unassembled WGS sequence"/>
</dbReference>
<evidence type="ECO:0000313" key="2">
    <source>
        <dbReference type="Proteomes" id="UP000199391"/>
    </source>
</evidence>
<organism evidence="1 2">
    <name type="scientific">Pseudoduganella namucuonensis</name>
    <dbReference type="NCBI Taxonomy" id="1035707"/>
    <lineage>
        <taxon>Bacteria</taxon>
        <taxon>Pseudomonadati</taxon>
        <taxon>Pseudomonadota</taxon>
        <taxon>Betaproteobacteria</taxon>
        <taxon>Burkholderiales</taxon>
        <taxon>Oxalobacteraceae</taxon>
        <taxon>Telluria group</taxon>
        <taxon>Pseudoduganella</taxon>
    </lineage>
</organism>
<dbReference type="STRING" id="1035707.SAMN05216552_106019"/>
<name>A0A1I7M5K7_9BURK</name>
<reference evidence="2" key="1">
    <citation type="submission" date="2016-10" db="EMBL/GenBank/DDBJ databases">
        <authorList>
            <person name="Varghese N."/>
            <person name="Submissions S."/>
        </authorList>
    </citation>
    <scope>NUCLEOTIDE SEQUENCE [LARGE SCALE GENOMIC DNA]</scope>
    <source>
        <strain evidence="2">CGMCC 1.11014</strain>
    </source>
</reference>
<dbReference type="InterPro" id="IPR027417">
    <property type="entry name" value="P-loop_NTPase"/>
</dbReference>
<dbReference type="OrthoDB" id="103556at2"/>
<sequence>MKLFIKEIVLWPEDSRNSVLSIPFATNKINVIHGRSRTGKSSIIAIVDYCLGATRCAIPVGIIRDNVRWFGLVLEINDEEVLIARRTPGDRQTSKEFFIDPNFDTIPLSLDTTHNELQFKQAFNNLVQLTNLPLTDGQDIGRFDGRPSYRDLAAFNFLPQHIVANPNTLFFKADSYEHKERLKRVMPFALGVIDNEYLLKEREKSQLQRMYDDLVKQREVLLRSMKAWDADIKRHWDDAVELGLAAESDAKTTETRIEKFGELNRLFLQDGLKSVLQTPNFVYTNERYKDAMKKEIDLQKLVDSHRREVRGLEQLSSRADSFKNAVKLEQNRVVNFDWLKSRIGGDNECVVCGSHTNQLSDVISHLDTEVNRVNVLAKALFENPVVDKEIEASKSRLRQASAELHTTRVERNRLQTIDAATKDSLSRVYLLIGRIQSALAAVATSNNTDDLSNRIDVLSKQLNDLNSYFLTSGKSQREAKVDSHLSGLIDIYAEGFGLEKRGSIKLDKNELTLSFRFDENSKKEYLWEVGSGANWMGYHIATFLALHEFFSSDELKNTPVFQFLIIDQPSQVYFPSAASGANDLDKAGDEIKNIIANRNEDIEATKKIFEMLAEGLRRSSNRYQIIVLEHADASIWGHCKDTVEAANWKSADGGLIPHDWILSKVMR</sequence>
<protein>
    <recommendedName>
        <fullName evidence="3">DUF3732 domain-containing protein</fullName>
    </recommendedName>
</protein>
<gene>
    <name evidence="1" type="ORF">SAMN05216552_106019</name>
</gene>
<evidence type="ECO:0000313" key="1">
    <source>
        <dbReference type="EMBL" id="SFV17176.1"/>
    </source>
</evidence>
<proteinExistence type="predicted"/>
<dbReference type="SUPFAM" id="SSF52540">
    <property type="entry name" value="P-loop containing nucleoside triphosphate hydrolases"/>
    <property type="match status" value="1"/>
</dbReference>